<name>A0ABT4KSM3_9SPHI</name>
<evidence type="ECO:0000256" key="1">
    <source>
        <dbReference type="SAM" id="Phobius"/>
    </source>
</evidence>
<feature type="transmembrane region" description="Helical" evidence="1">
    <location>
        <begin position="44"/>
        <end position="72"/>
    </location>
</feature>
<feature type="transmembrane region" description="Helical" evidence="1">
    <location>
        <begin position="84"/>
        <end position="104"/>
    </location>
</feature>
<proteinExistence type="predicted"/>
<feature type="transmembrane region" description="Helical" evidence="1">
    <location>
        <begin position="133"/>
        <end position="155"/>
    </location>
</feature>
<comment type="caution">
    <text evidence="2">The sequence shown here is derived from an EMBL/GenBank/DDBJ whole genome shotgun (WGS) entry which is preliminary data.</text>
</comment>
<keyword evidence="3" id="KW-1185">Reference proteome</keyword>
<feature type="transmembrane region" description="Helical" evidence="1">
    <location>
        <begin position="6"/>
        <end position="23"/>
    </location>
</feature>
<keyword evidence="1" id="KW-1133">Transmembrane helix</keyword>
<evidence type="ECO:0000313" key="3">
    <source>
        <dbReference type="Proteomes" id="UP001144341"/>
    </source>
</evidence>
<reference evidence="2" key="1">
    <citation type="submission" date="2022-12" db="EMBL/GenBank/DDBJ databases">
        <title>Genome sequence of SJ11.</title>
        <authorList>
            <person name="Woo H."/>
        </authorList>
    </citation>
    <scope>NUCLEOTIDE SEQUENCE</scope>
    <source>
        <strain evidence="2">SJ11</strain>
    </source>
</reference>
<gene>
    <name evidence="2" type="ORF">O0931_01325</name>
</gene>
<evidence type="ECO:0000313" key="2">
    <source>
        <dbReference type="EMBL" id="MCZ4221932.1"/>
    </source>
</evidence>
<keyword evidence="1" id="KW-0472">Membrane</keyword>
<evidence type="ECO:0008006" key="4">
    <source>
        <dbReference type="Google" id="ProtNLM"/>
    </source>
</evidence>
<protein>
    <recommendedName>
        <fullName evidence="4">Protoporphyrinogen IX oxidase</fullName>
    </recommendedName>
</protein>
<accession>A0ABT4KSM3</accession>
<keyword evidence="1" id="KW-0812">Transmembrane</keyword>
<dbReference type="Proteomes" id="UP001144341">
    <property type="component" value="Unassembled WGS sequence"/>
</dbReference>
<dbReference type="RefSeq" id="WP_269413763.1">
    <property type="nucleotide sequence ID" value="NZ_JAPWGL010000001.1"/>
</dbReference>
<dbReference type="EMBL" id="JAPWGL010000001">
    <property type="protein sequence ID" value="MCZ4221932.1"/>
    <property type="molecule type" value="Genomic_DNA"/>
</dbReference>
<sequence>MDFIFKYTWVIFIAVMIINGIIFKTRSDKYIADNPERKEGYDKLIKGLLIYGNIPWVIMAIGDLTGITYGIWDYFNPKSMNPMVLIFHFSIIIIWIRGSIWIYLKGGATFLAKHPGLITFNGPGFNKEITSPVIIKIFWTLALAGGIAGMTIMWLTTPTIPGH</sequence>
<organism evidence="2 3">
    <name type="scientific">Pedobacter rhodius</name>
    <dbReference type="NCBI Taxonomy" id="3004098"/>
    <lineage>
        <taxon>Bacteria</taxon>
        <taxon>Pseudomonadati</taxon>
        <taxon>Bacteroidota</taxon>
        <taxon>Sphingobacteriia</taxon>
        <taxon>Sphingobacteriales</taxon>
        <taxon>Sphingobacteriaceae</taxon>
        <taxon>Pedobacter</taxon>
    </lineage>
</organism>